<dbReference type="SMART" id="SM00387">
    <property type="entry name" value="HATPase_c"/>
    <property type="match status" value="1"/>
</dbReference>
<gene>
    <name evidence="7" type="ORF">SAMN04487926_11982</name>
</gene>
<dbReference type="CDD" id="cd00130">
    <property type="entry name" value="PAS"/>
    <property type="match status" value="1"/>
</dbReference>
<dbReference type="InterPro" id="IPR036890">
    <property type="entry name" value="HATPase_C_sf"/>
</dbReference>
<dbReference type="Gene3D" id="3.30.565.10">
    <property type="entry name" value="Histidine kinase-like ATPase, C-terminal domain"/>
    <property type="match status" value="1"/>
</dbReference>
<dbReference type="SUPFAM" id="SSF55785">
    <property type="entry name" value="PYP-like sensor domain (PAS domain)"/>
    <property type="match status" value="1"/>
</dbReference>
<proteinExistence type="predicted"/>
<dbReference type="Proteomes" id="UP000198900">
    <property type="component" value="Unassembled WGS sequence"/>
</dbReference>
<dbReference type="InterPro" id="IPR003594">
    <property type="entry name" value="HATPase_dom"/>
</dbReference>
<evidence type="ECO:0000259" key="5">
    <source>
        <dbReference type="PROSITE" id="PS50112"/>
    </source>
</evidence>
<evidence type="ECO:0000259" key="6">
    <source>
        <dbReference type="PROSITE" id="PS50113"/>
    </source>
</evidence>
<dbReference type="Pfam" id="PF13426">
    <property type="entry name" value="PAS_9"/>
    <property type="match status" value="1"/>
</dbReference>
<dbReference type="AlphaFoldDB" id="A0A7Z7BBK0"/>
<comment type="caution">
    <text evidence="7">The sequence shown here is derived from an EMBL/GenBank/DDBJ whole genome shotgun (WGS) entry which is preliminary data.</text>
</comment>
<keyword evidence="1" id="KW-0808">Transferase</keyword>
<dbReference type="Pfam" id="PF07730">
    <property type="entry name" value="HisKA_3"/>
    <property type="match status" value="1"/>
</dbReference>
<sequence>MSHFAHLTSCPLNLSIKLGFSIAMLAMLGASTHCYIPVSLECTRWIQGQEGRTARIANLYGRSLMQPLGYIDRSASKAPFAAASPNREAAKLVVVAVKLGVVLTRMGEYLASINVSLARLKSIEFTSRGDSPGEEIGRLRAILAKAVTETKVTRPDAAILLMASAAVAVICVTICFLLKLFALFSNRRREAMLDRVAGGNHDARSAICANREIFRLAALVTRTVNCLRKATKKPTFSQRKYRCIFEKSLKGIFRIDESGELHEANQTMAELLGYQSATDLIRSATQESHQRPFSAMRTRVLFDAVRAQGAVVGLEMQLSRNDGKPIWVLMNARGIMAEDGRILWLEGQLTDVTRQKIATDDHEYLCDAPTAEVGQRDHIESKLGEAGEQSKQLDVRLEAAREEERKRIAMEVHDELGQILTAMKIHLSLLRSHLNSDSTAMHKAEETLGLVDKSMHITRSLVNHLRPVALNFGLVSALEWLVTDFNRHTKISCHFRAVGPEPNLTDASATAIFRIAQESLTNVARHADASEVEVILTSDQSHLELSVIDDGRGFNLTDAHARDSYGLLGMTERARLIDAQLHIDSQPGGGSTVRLRVFGSASVVK</sequence>
<dbReference type="Gene3D" id="1.20.5.1930">
    <property type="match status" value="1"/>
</dbReference>
<dbReference type="InterPro" id="IPR000014">
    <property type="entry name" value="PAS"/>
</dbReference>
<evidence type="ECO:0000256" key="4">
    <source>
        <dbReference type="SAM" id="Phobius"/>
    </source>
</evidence>
<name>A0A7Z7BBK0_9BURK</name>
<protein>
    <submittedName>
        <fullName evidence="7">PAS domain S-box-containing protein</fullName>
    </submittedName>
</protein>
<dbReference type="InterPro" id="IPR050482">
    <property type="entry name" value="Sensor_HK_TwoCompSys"/>
</dbReference>
<dbReference type="PANTHER" id="PTHR24421">
    <property type="entry name" value="NITRATE/NITRITE SENSOR PROTEIN NARX-RELATED"/>
    <property type="match status" value="1"/>
</dbReference>
<accession>A0A7Z7BBK0</accession>
<dbReference type="CDD" id="cd16917">
    <property type="entry name" value="HATPase_UhpB-NarQ-NarX-like"/>
    <property type="match status" value="1"/>
</dbReference>
<dbReference type="Gene3D" id="3.30.450.20">
    <property type="entry name" value="PAS domain"/>
    <property type="match status" value="1"/>
</dbReference>
<evidence type="ECO:0000313" key="7">
    <source>
        <dbReference type="EMBL" id="SDI56559.1"/>
    </source>
</evidence>
<evidence type="ECO:0000313" key="8">
    <source>
        <dbReference type="Proteomes" id="UP000198900"/>
    </source>
</evidence>
<dbReference type="GO" id="GO:0046983">
    <property type="term" value="F:protein dimerization activity"/>
    <property type="evidence" value="ECO:0007669"/>
    <property type="project" value="InterPro"/>
</dbReference>
<dbReference type="NCBIfam" id="TIGR00229">
    <property type="entry name" value="sensory_box"/>
    <property type="match status" value="1"/>
</dbReference>
<dbReference type="PANTHER" id="PTHR24421:SF59">
    <property type="entry name" value="OXYGEN SENSOR HISTIDINE KINASE NREB"/>
    <property type="match status" value="1"/>
</dbReference>
<feature type="domain" description="PAS" evidence="5">
    <location>
        <begin position="237"/>
        <end position="275"/>
    </location>
</feature>
<dbReference type="InterPro" id="IPR035965">
    <property type="entry name" value="PAS-like_dom_sf"/>
</dbReference>
<keyword evidence="4" id="KW-0812">Transmembrane</keyword>
<reference evidence="7" key="1">
    <citation type="submission" date="2016-10" db="EMBL/GenBank/DDBJ databases">
        <authorList>
            <person name="Varghese N."/>
            <person name="Submissions S."/>
        </authorList>
    </citation>
    <scope>NUCLEOTIDE SEQUENCE [LARGE SCALE GENOMIC DNA]</scope>
    <source>
        <strain evidence="7">YR281</strain>
    </source>
</reference>
<dbReference type="InterPro" id="IPR000700">
    <property type="entry name" value="PAS-assoc_C"/>
</dbReference>
<organism evidence="7 8">
    <name type="scientific">Paraburkholderia steynii</name>
    <dbReference type="NCBI Taxonomy" id="1245441"/>
    <lineage>
        <taxon>Bacteria</taxon>
        <taxon>Pseudomonadati</taxon>
        <taxon>Pseudomonadota</taxon>
        <taxon>Betaproteobacteria</taxon>
        <taxon>Burkholderiales</taxon>
        <taxon>Burkholderiaceae</taxon>
        <taxon>Paraburkholderia</taxon>
    </lineage>
</organism>
<evidence type="ECO:0000256" key="3">
    <source>
        <dbReference type="ARBA" id="ARBA00023012"/>
    </source>
</evidence>
<evidence type="ECO:0000256" key="2">
    <source>
        <dbReference type="ARBA" id="ARBA00022777"/>
    </source>
</evidence>
<keyword evidence="4" id="KW-1133">Transmembrane helix</keyword>
<keyword evidence="4" id="KW-0472">Membrane</keyword>
<dbReference type="InterPro" id="IPR011712">
    <property type="entry name" value="Sig_transdc_His_kin_sub3_dim/P"/>
</dbReference>
<feature type="transmembrane region" description="Helical" evidence="4">
    <location>
        <begin position="157"/>
        <end position="182"/>
    </location>
</feature>
<dbReference type="GO" id="GO:0016020">
    <property type="term" value="C:membrane"/>
    <property type="evidence" value="ECO:0007669"/>
    <property type="project" value="InterPro"/>
</dbReference>
<dbReference type="SMART" id="SM00091">
    <property type="entry name" value="PAS"/>
    <property type="match status" value="1"/>
</dbReference>
<keyword evidence="2" id="KW-0418">Kinase</keyword>
<dbReference type="PROSITE" id="PS50112">
    <property type="entry name" value="PAS"/>
    <property type="match status" value="1"/>
</dbReference>
<dbReference type="GO" id="GO:0000155">
    <property type="term" value="F:phosphorelay sensor kinase activity"/>
    <property type="evidence" value="ECO:0007669"/>
    <property type="project" value="InterPro"/>
</dbReference>
<keyword evidence="8" id="KW-1185">Reference proteome</keyword>
<dbReference type="SUPFAM" id="SSF55874">
    <property type="entry name" value="ATPase domain of HSP90 chaperone/DNA topoisomerase II/histidine kinase"/>
    <property type="match status" value="1"/>
</dbReference>
<dbReference type="EMBL" id="FNDI01000019">
    <property type="protein sequence ID" value="SDI56559.1"/>
    <property type="molecule type" value="Genomic_DNA"/>
</dbReference>
<dbReference type="Pfam" id="PF02518">
    <property type="entry name" value="HATPase_c"/>
    <property type="match status" value="1"/>
</dbReference>
<dbReference type="PROSITE" id="PS50113">
    <property type="entry name" value="PAC"/>
    <property type="match status" value="1"/>
</dbReference>
<keyword evidence="3" id="KW-0902">Two-component regulatory system</keyword>
<evidence type="ECO:0000256" key="1">
    <source>
        <dbReference type="ARBA" id="ARBA00022679"/>
    </source>
</evidence>
<feature type="domain" description="PAC" evidence="6">
    <location>
        <begin position="312"/>
        <end position="364"/>
    </location>
</feature>